<dbReference type="EMBL" id="KD082151">
    <property type="protein sequence ID" value="EMS62460.1"/>
    <property type="molecule type" value="Genomic_DNA"/>
</dbReference>
<evidence type="ECO:0000313" key="1">
    <source>
        <dbReference type="EMBL" id="EMS62460.1"/>
    </source>
</evidence>
<dbReference type="AlphaFoldDB" id="M8ACF0"/>
<proteinExistence type="predicted"/>
<accession>M8ACF0</accession>
<protein>
    <submittedName>
        <fullName evidence="1">Uncharacterized protein</fullName>
    </submittedName>
</protein>
<reference evidence="1" key="1">
    <citation type="journal article" date="2013" name="Nature">
        <title>Draft genome of the wheat A-genome progenitor Triticum urartu.</title>
        <authorList>
            <person name="Ling H.Q."/>
            <person name="Zhao S."/>
            <person name="Liu D."/>
            <person name="Wang J."/>
            <person name="Sun H."/>
            <person name="Zhang C."/>
            <person name="Fan H."/>
            <person name="Li D."/>
            <person name="Dong L."/>
            <person name="Tao Y."/>
            <person name="Gao C."/>
            <person name="Wu H."/>
            <person name="Li Y."/>
            <person name="Cui Y."/>
            <person name="Guo X."/>
            <person name="Zheng S."/>
            <person name="Wang B."/>
            <person name="Yu K."/>
            <person name="Liang Q."/>
            <person name="Yang W."/>
            <person name="Lou X."/>
            <person name="Chen J."/>
            <person name="Feng M."/>
            <person name="Jian J."/>
            <person name="Zhang X."/>
            <person name="Luo G."/>
            <person name="Jiang Y."/>
            <person name="Liu J."/>
            <person name="Wang Z."/>
            <person name="Sha Y."/>
            <person name="Zhang B."/>
            <person name="Wu H."/>
            <person name="Tang D."/>
            <person name="Shen Q."/>
            <person name="Xue P."/>
            <person name="Zou S."/>
            <person name="Wang X."/>
            <person name="Liu X."/>
            <person name="Wang F."/>
            <person name="Yang Y."/>
            <person name="An X."/>
            <person name="Dong Z."/>
            <person name="Zhang K."/>
            <person name="Zhang X."/>
            <person name="Luo M.C."/>
            <person name="Dvorak J."/>
            <person name="Tong Y."/>
            <person name="Wang J."/>
            <person name="Yang H."/>
            <person name="Li Z."/>
            <person name="Wang D."/>
            <person name="Zhang A."/>
            <person name="Wang J."/>
        </authorList>
    </citation>
    <scope>NUCLEOTIDE SEQUENCE</scope>
</reference>
<gene>
    <name evidence="1" type="ORF">TRIUR3_22273</name>
</gene>
<organism evidence="1">
    <name type="scientific">Triticum urartu</name>
    <name type="common">Red wild einkorn</name>
    <name type="synonym">Crithodium urartu</name>
    <dbReference type="NCBI Taxonomy" id="4572"/>
    <lineage>
        <taxon>Eukaryota</taxon>
        <taxon>Viridiplantae</taxon>
        <taxon>Streptophyta</taxon>
        <taxon>Embryophyta</taxon>
        <taxon>Tracheophyta</taxon>
        <taxon>Spermatophyta</taxon>
        <taxon>Magnoliopsida</taxon>
        <taxon>Liliopsida</taxon>
        <taxon>Poales</taxon>
        <taxon>Poaceae</taxon>
        <taxon>BOP clade</taxon>
        <taxon>Pooideae</taxon>
        <taxon>Triticodae</taxon>
        <taxon>Triticeae</taxon>
        <taxon>Triticinae</taxon>
        <taxon>Triticum</taxon>
    </lineage>
</organism>
<name>M8ACF0_TRIUA</name>
<sequence>MAASAPARCPDGFRQVLLQQVYLYVLDSPSTAPDAKYLYERVQLSSRACHQVPRRTVKFHKILSTATLDPNIYERCTTPAALGSIKFDYLCVYHYRRPEDVGVIKYLSELT</sequence>